<feature type="region of interest" description="Disordered" evidence="1">
    <location>
        <begin position="770"/>
        <end position="851"/>
    </location>
</feature>
<feature type="compositionally biased region" description="Acidic residues" evidence="1">
    <location>
        <begin position="17"/>
        <end position="31"/>
    </location>
</feature>
<evidence type="ECO:0000313" key="3">
    <source>
        <dbReference type="Proteomes" id="UP000070133"/>
    </source>
</evidence>
<reference evidence="2 3" key="1">
    <citation type="submission" date="2015-07" db="EMBL/GenBank/DDBJ databases">
        <title>Comparative genomics of the Sigatoka disease complex on banana suggests a link between parallel evolutionary changes in Pseudocercospora fijiensis and Pseudocercospora eumusae and increased virulence on the banana host.</title>
        <authorList>
            <person name="Chang T.-C."/>
            <person name="Salvucci A."/>
            <person name="Crous P.W."/>
            <person name="Stergiopoulos I."/>
        </authorList>
    </citation>
    <scope>NUCLEOTIDE SEQUENCE [LARGE SCALE GENOMIC DNA]</scope>
    <source>
        <strain evidence="2 3">CBS 114824</strain>
    </source>
</reference>
<keyword evidence="3" id="KW-1185">Reference proteome</keyword>
<dbReference type="Proteomes" id="UP000070133">
    <property type="component" value="Unassembled WGS sequence"/>
</dbReference>
<feature type="compositionally biased region" description="Polar residues" evidence="1">
    <location>
        <begin position="1025"/>
        <end position="1035"/>
    </location>
</feature>
<feature type="compositionally biased region" description="Acidic residues" evidence="1">
    <location>
        <begin position="837"/>
        <end position="850"/>
    </location>
</feature>
<protein>
    <submittedName>
        <fullName evidence="2">Uncharacterized protein</fullName>
    </submittedName>
</protein>
<feature type="compositionally biased region" description="Acidic residues" evidence="1">
    <location>
        <begin position="807"/>
        <end position="827"/>
    </location>
</feature>
<feature type="compositionally biased region" description="Basic and acidic residues" evidence="1">
    <location>
        <begin position="1100"/>
        <end position="1110"/>
    </location>
</feature>
<sequence>MWPFSWIFGNPPKEDNLDWEPEQDPAVDEIPDGTQNNIEEEPVDDQLDVISTKKLIDGSPVKGVIESGENEESFFSIDIPGTGEDEDFESIPDIPSWHSRAKTIMTIYRDVFRTLSQAGWTSTDSWMLVSSFFDQAKRDLLRGKTRKTAPGLTRRVLDAAKDDDWKLKYCDVLQREYLARLYEEIEPSYLAHKLSILYAQRLDEGWDVHLLNAILKRCATTHRDPDDAFSMFQEEISWDAENALFMWVPELQRLIAPEWTNDELAPPPAGRTLWHPLFTEDDDEAEKRHDTMHSNIIEAFADELLWLHRRNVSPVNAFNIVYHVWNEHFSNAEDESYQDHEPCANLIRLLGERDEELQKKQMAWLEIDLEEAVHKLVPRDEKPVVREAFAELLSRGFNLQYLLQVLGDYSLNANPVAAFCAYMDQLDPEEELLDWVKGLRELLDGSEDHLSDSGSSYSSSSSSSDDGGGDVEIYRNQEGSPSTSTSRSFHTATGSPASGRSYYTGRESASSKASRSPLTDKTPSPKKSPSPPRRRRRSPSPAESYIRLPSTSPASSHASDRFLTDFRHTAARQFENLFHDLRRRAWGPARAWRLVSVLAYYFTRMVPSDVLEDNETLSRFLWERSKDSTYFNEIFDAWRRHIYSPGGPVYNAAAEIFPPATRLRFIRAVDAAIGRGMDLSHILNRWETALSRTLSRPANAVTDLVEWLELVDSPNDELFEWIPDFEEVWYSSEQQIDDETGESTLPEVSDHIDPPITPIDQLLSEIARAAAGEDEQGSSEEEDESHSDSHSNSSETDSDMSDFIPGSEDDDDDDDDDDDQDDDDGGDAPDPAATPDDAGDVEDLLPEEYQDYSAWIGEPALNDNFRYNGNPLLNDETSSPTLAEDIDYDAFNLTDFEAEDVQYNDWNEEEDMLTWDADMGEAQDFDGQQQDERELLAQGPPFDSQGRLQSPRNDTSTWNDDLLDEVPGEPSNHQPHLLPRNATRHDQIIDTPMPDAEDDEMVRSPPLTPRASDIPIPGIPFAAQFHNSRSTTASRSAWKDAKVKKVEPLRYKNRLGQPRRLPNTPTKSHRPPSPRRKKEKNECHACGRAFRTRKKKVKRGGVEKEEETLRRSSRVRKRPTRFEI</sequence>
<feature type="compositionally biased region" description="Acidic residues" evidence="1">
    <location>
        <begin position="772"/>
        <end position="785"/>
    </location>
</feature>
<feature type="compositionally biased region" description="Basic residues" evidence="1">
    <location>
        <begin position="1111"/>
        <end position="1124"/>
    </location>
</feature>
<gene>
    <name evidence="2" type="ORF">AC578_4928</name>
</gene>
<evidence type="ECO:0000256" key="1">
    <source>
        <dbReference type="SAM" id="MobiDB-lite"/>
    </source>
</evidence>
<dbReference type="AlphaFoldDB" id="A0A139HNT0"/>
<feature type="compositionally biased region" description="Basic residues" evidence="1">
    <location>
        <begin position="1090"/>
        <end position="1099"/>
    </location>
</feature>
<evidence type="ECO:0000313" key="2">
    <source>
        <dbReference type="EMBL" id="KXT04053.1"/>
    </source>
</evidence>
<accession>A0A139HNT0</accession>
<comment type="caution">
    <text evidence="2">The sequence shown here is derived from an EMBL/GenBank/DDBJ whole genome shotgun (WGS) entry which is preliminary data.</text>
</comment>
<feature type="compositionally biased region" description="Basic residues" evidence="1">
    <location>
        <begin position="1067"/>
        <end position="1078"/>
    </location>
</feature>
<dbReference type="OrthoDB" id="3646651at2759"/>
<feature type="region of interest" description="Disordered" evidence="1">
    <location>
        <begin position="9"/>
        <end position="39"/>
    </location>
</feature>
<feature type="compositionally biased region" description="Polar residues" evidence="1">
    <location>
        <begin position="477"/>
        <end position="498"/>
    </location>
</feature>
<feature type="compositionally biased region" description="Basic and acidic residues" evidence="1">
    <location>
        <begin position="1037"/>
        <end position="1050"/>
    </location>
</feature>
<feature type="region of interest" description="Disordered" evidence="1">
    <location>
        <begin position="447"/>
        <end position="558"/>
    </location>
</feature>
<feature type="compositionally biased region" description="Polar residues" evidence="1">
    <location>
        <begin position="507"/>
        <end position="522"/>
    </location>
</feature>
<dbReference type="EMBL" id="LFZN01000024">
    <property type="protein sequence ID" value="KXT04053.1"/>
    <property type="molecule type" value="Genomic_DNA"/>
</dbReference>
<proteinExistence type="predicted"/>
<feature type="region of interest" description="Disordered" evidence="1">
    <location>
        <begin position="917"/>
        <end position="1124"/>
    </location>
</feature>
<feature type="compositionally biased region" description="Polar residues" evidence="1">
    <location>
        <begin position="946"/>
        <end position="959"/>
    </location>
</feature>
<feature type="region of interest" description="Disordered" evidence="1">
    <location>
        <begin position="734"/>
        <end position="757"/>
    </location>
</feature>
<feature type="compositionally biased region" description="Low complexity" evidence="1">
    <location>
        <begin position="452"/>
        <end position="465"/>
    </location>
</feature>
<name>A0A139HNT0_9PEZI</name>
<organism evidence="2 3">
    <name type="scientific">Pseudocercospora eumusae</name>
    <dbReference type="NCBI Taxonomy" id="321146"/>
    <lineage>
        <taxon>Eukaryota</taxon>
        <taxon>Fungi</taxon>
        <taxon>Dikarya</taxon>
        <taxon>Ascomycota</taxon>
        <taxon>Pezizomycotina</taxon>
        <taxon>Dothideomycetes</taxon>
        <taxon>Dothideomycetidae</taxon>
        <taxon>Mycosphaerellales</taxon>
        <taxon>Mycosphaerellaceae</taxon>
        <taxon>Pseudocercospora</taxon>
    </lineage>
</organism>